<feature type="domain" description="Creatinase N-terminal" evidence="5">
    <location>
        <begin position="83"/>
        <end position="214"/>
    </location>
</feature>
<dbReference type="InterPro" id="IPR033740">
    <property type="entry name" value="Pept_M24B"/>
</dbReference>
<dbReference type="InterPro" id="IPR050422">
    <property type="entry name" value="X-Pro_aminopeptidase_P"/>
</dbReference>
<name>A0AAW0LA33_QUESU</name>
<reference evidence="7 8" key="1">
    <citation type="journal article" date="2018" name="Sci. Data">
        <title>The draft genome sequence of cork oak.</title>
        <authorList>
            <person name="Ramos A.M."/>
            <person name="Usie A."/>
            <person name="Barbosa P."/>
            <person name="Barros P.M."/>
            <person name="Capote T."/>
            <person name="Chaves I."/>
            <person name="Simoes F."/>
            <person name="Abreu I."/>
            <person name="Carrasquinho I."/>
            <person name="Faro C."/>
            <person name="Guimaraes J.B."/>
            <person name="Mendonca D."/>
            <person name="Nobrega F."/>
            <person name="Rodrigues L."/>
            <person name="Saibo N.J.M."/>
            <person name="Varela M.C."/>
            <person name="Egas C."/>
            <person name="Matos J."/>
            <person name="Miguel C.M."/>
            <person name="Oliveira M.M."/>
            <person name="Ricardo C.P."/>
            <person name="Goncalves S."/>
        </authorList>
    </citation>
    <scope>NUCLEOTIDE SEQUENCE [LARGE SCALE GENOMIC DNA]</scope>
    <source>
        <strain evidence="8">cv. HL8</strain>
    </source>
</reference>
<feature type="domain" description="Peptidase M24 C-terminal" evidence="6">
    <location>
        <begin position="601"/>
        <end position="644"/>
    </location>
</feature>
<dbReference type="Pfam" id="PF01321">
    <property type="entry name" value="Creatinase_N"/>
    <property type="match status" value="1"/>
</dbReference>
<dbReference type="GO" id="GO:0070006">
    <property type="term" value="F:metalloaminopeptidase activity"/>
    <property type="evidence" value="ECO:0007669"/>
    <property type="project" value="InterPro"/>
</dbReference>
<dbReference type="SUPFAM" id="SSF53092">
    <property type="entry name" value="Creatinase/prolidase N-terminal domain"/>
    <property type="match status" value="1"/>
</dbReference>
<dbReference type="InterPro" id="IPR029149">
    <property type="entry name" value="Creatin/AminoP/Spt16_N"/>
</dbReference>
<dbReference type="CDD" id="cd01085">
    <property type="entry name" value="APP"/>
    <property type="match status" value="1"/>
</dbReference>
<evidence type="ECO:0000259" key="5">
    <source>
        <dbReference type="Pfam" id="PF01321"/>
    </source>
</evidence>
<dbReference type="FunFam" id="3.40.350.10:FF:000003">
    <property type="entry name" value="Xaa-pro aminopeptidase P"/>
    <property type="match status" value="1"/>
</dbReference>
<evidence type="ECO:0000256" key="3">
    <source>
        <dbReference type="ARBA" id="ARBA00022801"/>
    </source>
</evidence>
<dbReference type="Proteomes" id="UP000237347">
    <property type="component" value="Unassembled WGS sequence"/>
</dbReference>
<evidence type="ECO:0000313" key="7">
    <source>
        <dbReference type="EMBL" id="KAK7848409.1"/>
    </source>
</evidence>
<dbReference type="AlphaFoldDB" id="A0AAW0LA33"/>
<protein>
    <submittedName>
        <fullName evidence="7">Aminopeptidase p2</fullName>
    </submittedName>
</protein>
<dbReference type="InterPro" id="IPR036005">
    <property type="entry name" value="Creatinase/aminopeptidase-like"/>
</dbReference>
<feature type="domain" description="Peptidase M24" evidence="4">
    <location>
        <begin position="405"/>
        <end position="528"/>
    </location>
</feature>
<dbReference type="SUPFAM" id="SSF55920">
    <property type="entry name" value="Creatinase/aminopeptidase"/>
    <property type="match status" value="1"/>
</dbReference>
<keyword evidence="3" id="KW-0378">Hydrolase</keyword>
<dbReference type="Gene3D" id="3.40.350.10">
    <property type="entry name" value="Creatinase/prolidase N-terminal domain"/>
    <property type="match status" value="2"/>
</dbReference>
<keyword evidence="8" id="KW-1185">Reference proteome</keyword>
<dbReference type="PANTHER" id="PTHR43763">
    <property type="entry name" value="XAA-PRO AMINOPEPTIDASE 1"/>
    <property type="match status" value="1"/>
</dbReference>
<dbReference type="InterPro" id="IPR032416">
    <property type="entry name" value="Peptidase_M24_C"/>
</dbReference>
<evidence type="ECO:0000313" key="8">
    <source>
        <dbReference type="Proteomes" id="UP000237347"/>
    </source>
</evidence>
<dbReference type="EMBL" id="PKMF04000127">
    <property type="protein sequence ID" value="KAK7848409.1"/>
    <property type="molecule type" value="Genomic_DNA"/>
</dbReference>
<evidence type="ECO:0000259" key="4">
    <source>
        <dbReference type="Pfam" id="PF00557"/>
    </source>
</evidence>
<dbReference type="Pfam" id="PF16189">
    <property type="entry name" value="Creatinase_N_2"/>
    <property type="match status" value="1"/>
</dbReference>
<dbReference type="Pfam" id="PF00557">
    <property type="entry name" value="Peptidase_M24"/>
    <property type="match status" value="2"/>
</dbReference>
<feature type="domain" description="Peptidase M24" evidence="4">
    <location>
        <begin position="529"/>
        <end position="589"/>
    </location>
</feature>
<dbReference type="PANTHER" id="PTHR43763:SF6">
    <property type="entry name" value="XAA-PRO AMINOPEPTIDASE 1"/>
    <property type="match status" value="1"/>
</dbReference>
<dbReference type="InterPro" id="IPR000994">
    <property type="entry name" value="Pept_M24"/>
</dbReference>
<accession>A0AAW0LA33</accession>
<keyword evidence="7" id="KW-0645">Protease</keyword>
<dbReference type="GO" id="GO:0005737">
    <property type="term" value="C:cytoplasm"/>
    <property type="evidence" value="ECO:0007669"/>
    <property type="project" value="UniProtKB-ARBA"/>
</dbReference>
<comment type="similarity">
    <text evidence="1">Belongs to the peptidase M24B family.</text>
</comment>
<organism evidence="7 8">
    <name type="scientific">Quercus suber</name>
    <name type="common">Cork oak</name>
    <dbReference type="NCBI Taxonomy" id="58331"/>
    <lineage>
        <taxon>Eukaryota</taxon>
        <taxon>Viridiplantae</taxon>
        <taxon>Streptophyta</taxon>
        <taxon>Embryophyta</taxon>
        <taxon>Tracheophyta</taxon>
        <taxon>Spermatophyta</taxon>
        <taxon>Magnoliopsida</taxon>
        <taxon>eudicotyledons</taxon>
        <taxon>Gunneridae</taxon>
        <taxon>Pentapetalae</taxon>
        <taxon>rosids</taxon>
        <taxon>fabids</taxon>
        <taxon>Fagales</taxon>
        <taxon>Fagaceae</taxon>
        <taxon>Quercus</taxon>
    </lineage>
</organism>
<evidence type="ECO:0000259" key="6">
    <source>
        <dbReference type="Pfam" id="PF16188"/>
    </source>
</evidence>
<dbReference type="InterPro" id="IPR000587">
    <property type="entry name" value="Creatinase_N"/>
</dbReference>
<evidence type="ECO:0000256" key="1">
    <source>
        <dbReference type="ARBA" id="ARBA00008766"/>
    </source>
</evidence>
<proteinExistence type="inferred from homology"/>
<dbReference type="Gene3D" id="3.90.230.10">
    <property type="entry name" value="Creatinase/methionine aminopeptidase superfamily"/>
    <property type="match status" value="2"/>
</dbReference>
<sequence length="729" mass="80512">MVTMSSLPSPLTYSHSHARCLRFLSSVSLSLPIFHKFKTSPKLFTKSPNPPILTVRNCGSITAKPSSDIRRKNRAGSEPDEKLRRLRELFVKPGIDIDAYIVPSQDAHQSEFIAECYMRRTYISGFTGSAGTAVITKDEAALWTDGRYFLQAEKQLNSCWILMRAGNPGVPTTSEWLNDVLAPGGRVGIDPFLFSSDAAEELKQAIATRNHELVYLHDLNLVDEVWGESRPKPPKKPIRIHDLKYAGLDVASKLSSLRSELVDAGSSAIVISVLDEVAWLLNLRGSDVPHSPVMYAYLIVELDGAKLFMDNSKVTPEVMDHLKKAGIDLAAQGTHLWLDTSSVNAAIANAYKSACDKYMGSLGNKTKGQSKIYDSSNGQSGGPTGVYGLSPISLAKAVKNHAELEGMRNSHLRDAAALAQFWVWVEDEIHKDVKLTEVEVADKLLDFRSKQAGFIDTSFDTISASGANGAIIHYKPETESCAVVDAKKLFLLDSGAQYVDGTTDITRTVHFGEPTARQKECFTRVLQHVYYGTGHGVGAALNVHEGPQSISFRYGNMTPLLRGMIVSNEPGYYEDHAFGIRIENLLYVKDVDTPNRFGGVGYLGFEKLTFVPIQLAVSKLIDLSLLSAVEVDWLNDYHSQVWEKNENMKTCFRTPIFSFISKGGIESLLFLISQGLEFCAHIRIISHSVLPASCVEFLLNNLEMSQVSPLLDGSACQWLWNNTRPLVKQ</sequence>
<dbReference type="GO" id="GO:0046872">
    <property type="term" value="F:metal ion binding"/>
    <property type="evidence" value="ECO:0007669"/>
    <property type="project" value="UniProtKB-KW"/>
</dbReference>
<evidence type="ECO:0000256" key="2">
    <source>
        <dbReference type="ARBA" id="ARBA00022723"/>
    </source>
</evidence>
<dbReference type="Pfam" id="PF16188">
    <property type="entry name" value="Peptidase_M24_C"/>
    <property type="match status" value="1"/>
</dbReference>
<gene>
    <name evidence="7" type="primary">APP2_0</name>
    <name evidence="7" type="ORF">CFP56_005031</name>
</gene>
<keyword evidence="7" id="KW-0031">Aminopeptidase</keyword>
<keyword evidence="2" id="KW-0479">Metal-binding</keyword>
<comment type="caution">
    <text evidence="7">The sequence shown here is derived from an EMBL/GenBank/DDBJ whole genome shotgun (WGS) entry which is preliminary data.</text>
</comment>